<protein>
    <submittedName>
        <fullName evidence="2">Serine/threonine-protein kinase</fullName>
    </submittedName>
</protein>
<proteinExistence type="predicted"/>
<feature type="non-terminal residue" evidence="2">
    <location>
        <position position="1"/>
    </location>
</feature>
<organism evidence="2 3">
    <name type="scientific">Cucurbita argyrosperma subsp. sororia</name>
    <dbReference type="NCBI Taxonomy" id="37648"/>
    <lineage>
        <taxon>Eukaryota</taxon>
        <taxon>Viridiplantae</taxon>
        <taxon>Streptophyta</taxon>
        <taxon>Embryophyta</taxon>
        <taxon>Tracheophyta</taxon>
        <taxon>Spermatophyta</taxon>
        <taxon>Magnoliopsida</taxon>
        <taxon>eudicotyledons</taxon>
        <taxon>Gunneridae</taxon>
        <taxon>Pentapetalae</taxon>
        <taxon>rosids</taxon>
        <taxon>fabids</taxon>
        <taxon>Cucurbitales</taxon>
        <taxon>Cucurbitaceae</taxon>
        <taxon>Cucurbiteae</taxon>
        <taxon>Cucurbita</taxon>
    </lineage>
</organism>
<accession>A0AAV6LT53</accession>
<sequence length="99" mass="11181">MNKQPKVARKNLKAIPCTRCVSNAGIAGILIQNYAPKKRIHYSGPLMPPGGNLEEMLKEHEKQIQHAVRKARIDKAKTRKTYDDKSLSESLLHHVRNGN</sequence>
<dbReference type="GO" id="GO:0016301">
    <property type="term" value="F:kinase activity"/>
    <property type="evidence" value="ECO:0007669"/>
    <property type="project" value="UniProtKB-KW"/>
</dbReference>
<name>A0AAV6LT53_9ROSI</name>
<evidence type="ECO:0000256" key="1">
    <source>
        <dbReference type="SAM" id="MobiDB-lite"/>
    </source>
</evidence>
<reference evidence="2 3" key="1">
    <citation type="journal article" date="2021" name="Hortic Res">
        <title>The domestication of Cucurbita argyrosperma as revealed by the genome of its wild relative.</title>
        <authorList>
            <person name="Barrera-Redondo J."/>
            <person name="Sanchez-de la Vega G."/>
            <person name="Aguirre-Liguori J.A."/>
            <person name="Castellanos-Morales G."/>
            <person name="Gutierrez-Guerrero Y.T."/>
            <person name="Aguirre-Dugua X."/>
            <person name="Aguirre-Planter E."/>
            <person name="Tenaillon M.I."/>
            <person name="Lira-Saade R."/>
            <person name="Eguiarte L.E."/>
        </authorList>
    </citation>
    <scope>NUCLEOTIDE SEQUENCE [LARGE SCALE GENOMIC DNA]</scope>
    <source>
        <strain evidence="2">JBR-2021</strain>
    </source>
</reference>
<keyword evidence="2" id="KW-0808">Transferase</keyword>
<dbReference type="EMBL" id="JAGKQH010000020">
    <property type="protein sequence ID" value="KAG6570439.1"/>
    <property type="molecule type" value="Genomic_DNA"/>
</dbReference>
<evidence type="ECO:0000313" key="3">
    <source>
        <dbReference type="Proteomes" id="UP000685013"/>
    </source>
</evidence>
<feature type="region of interest" description="Disordered" evidence="1">
    <location>
        <begin position="69"/>
        <end position="99"/>
    </location>
</feature>
<keyword evidence="2" id="KW-0418">Kinase</keyword>
<feature type="compositionally biased region" description="Basic and acidic residues" evidence="1">
    <location>
        <begin position="71"/>
        <end position="87"/>
    </location>
</feature>
<evidence type="ECO:0000313" key="2">
    <source>
        <dbReference type="EMBL" id="KAG6570439.1"/>
    </source>
</evidence>
<dbReference type="AlphaFoldDB" id="A0AAV6LT53"/>
<comment type="caution">
    <text evidence="2">The sequence shown here is derived from an EMBL/GenBank/DDBJ whole genome shotgun (WGS) entry which is preliminary data.</text>
</comment>
<gene>
    <name evidence="2" type="ORF">SDJN03_29354</name>
</gene>
<dbReference type="Proteomes" id="UP000685013">
    <property type="component" value="Chromosome 20"/>
</dbReference>
<keyword evidence="3" id="KW-1185">Reference proteome</keyword>